<keyword evidence="2" id="KW-0423">Lactose metabolism</keyword>
<evidence type="ECO:0000313" key="5">
    <source>
        <dbReference type="Proteomes" id="UP000028090"/>
    </source>
</evidence>
<evidence type="ECO:0000256" key="2">
    <source>
        <dbReference type="ARBA" id="ARBA00022736"/>
    </source>
</evidence>
<reference evidence="4 5" key="1">
    <citation type="submission" date="2014-05" db="EMBL/GenBank/DDBJ databases">
        <authorList>
            <person name="Daugherty S.C."/>
            <person name="Tallon L.J."/>
            <person name="Sadzewicz L."/>
            <person name="Kilian M."/>
            <person name="Tettelin H."/>
        </authorList>
    </citation>
    <scope>NUCLEOTIDE SEQUENCE [LARGE SCALE GENOMIC DNA]</scope>
    <source>
        <strain evidence="4 5">SK629</strain>
    </source>
</reference>
<evidence type="ECO:0000256" key="3">
    <source>
        <dbReference type="ARBA" id="ARBA00023235"/>
    </source>
</evidence>
<dbReference type="InterPro" id="IPR036569">
    <property type="entry name" value="RpiB_LacA_LacB_sf"/>
</dbReference>
<dbReference type="PATRIC" id="fig|28037.95.peg.1149"/>
<dbReference type="SUPFAM" id="SSF89623">
    <property type="entry name" value="Ribose/Galactose isomerase RpiB/AlsB"/>
    <property type="match status" value="1"/>
</dbReference>
<dbReference type="GO" id="GO:0050044">
    <property type="term" value="F:galactose-6-phosphate isomerase activity"/>
    <property type="evidence" value="ECO:0007669"/>
    <property type="project" value="UniProtKB-EC"/>
</dbReference>
<dbReference type="AlphaFoldDB" id="A0A081PV66"/>
<dbReference type="GO" id="GO:0019316">
    <property type="term" value="P:D-allose catabolic process"/>
    <property type="evidence" value="ECO:0007669"/>
    <property type="project" value="TreeGrafter"/>
</dbReference>
<dbReference type="Pfam" id="PF02502">
    <property type="entry name" value="LacAB_rpiB"/>
    <property type="match status" value="1"/>
</dbReference>
<dbReference type="Proteomes" id="UP000028090">
    <property type="component" value="Unassembled WGS sequence"/>
</dbReference>
<evidence type="ECO:0000313" key="4">
    <source>
        <dbReference type="EMBL" id="KEQ34589.1"/>
    </source>
</evidence>
<protein>
    <submittedName>
        <fullName evidence="4">Galactose-6-phosphate isomerase subunit lacB</fullName>
        <ecNumber evidence="4">5.3.1.26</ecNumber>
    </submittedName>
</protein>
<dbReference type="InterPro" id="IPR003500">
    <property type="entry name" value="RpiB_LacA_LacB"/>
</dbReference>
<dbReference type="GO" id="GO:0009052">
    <property type="term" value="P:pentose-phosphate shunt, non-oxidative branch"/>
    <property type="evidence" value="ECO:0007669"/>
    <property type="project" value="TreeGrafter"/>
</dbReference>
<keyword evidence="3 4" id="KW-0413">Isomerase</keyword>
<comment type="caution">
    <text evidence="4">The sequence shown here is derived from an EMBL/GenBank/DDBJ whole genome shotgun (WGS) entry which is preliminary data.</text>
</comment>
<dbReference type="PIRSF" id="PIRSF005384">
    <property type="entry name" value="RpiB_LacA_B"/>
    <property type="match status" value="1"/>
</dbReference>
<comment type="similarity">
    <text evidence="1">Belongs to the LacAB/RpiB family.</text>
</comment>
<name>A0A081PV66_STRMT</name>
<sequence length="172" mass="18836">MKIALGCDHIVTDVKMKISKHLKEQGHEIIDVGTYDFVRTHYLIYGRLIAEEVVNGRADFGVALCGTGVGIAVSADKVPGTRVVLVGDVATARSARENLNANIVAFGGAILGINFINNIVDEFINTKYKPSPEKEELIAKIDKLSEVSPDVAANDHIFDEENAKWDRGEYHD</sequence>
<dbReference type="GO" id="GO:0005988">
    <property type="term" value="P:lactose metabolic process"/>
    <property type="evidence" value="ECO:0007669"/>
    <property type="project" value="UniProtKB-KW"/>
</dbReference>
<accession>A0A081PV66</accession>
<dbReference type="Gene3D" id="3.40.1400.10">
    <property type="entry name" value="Sugar-phosphate isomerase, RpiB/LacA/LacB"/>
    <property type="match status" value="1"/>
</dbReference>
<evidence type="ECO:0000256" key="1">
    <source>
        <dbReference type="ARBA" id="ARBA00008754"/>
    </source>
</evidence>
<proteinExistence type="inferred from homology"/>
<dbReference type="RefSeq" id="WP_042901039.1">
    <property type="nucleotide sequence ID" value="NZ_JPFU01000013.1"/>
</dbReference>
<dbReference type="NCBIfam" id="NF006381">
    <property type="entry name" value="PRK08622.1"/>
    <property type="match status" value="1"/>
</dbReference>
<dbReference type="OrthoDB" id="1778624at2"/>
<dbReference type="PANTHER" id="PTHR30345:SF0">
    <property type="entry name" value="DNA DAMAGE-REPAIR_TOLERATION PROTEIN DRT102"/>
    <property type="match status" value="1"/>
</dbReference>
<organism evidence="4 5">
    <name type="scientific">Streptococcus mitis</name>
    <dbReference type="NCBI Taxonomy" id="28037"/>
    <lineage>
        <taxon>Bacteria</taxon>
        <taxon>Bacillati</taxon>
        <taxon>Bacillota</taxon>
        <taxon>Bacilli</taxon>
        <taxon>Lactobacillales</taxon>
        <taxon>Streptococcaceae</taxon>
        <taxon>Streptococcus</taxon>
        <taxon>Streptococcus mitis group</taxon>
    </lineage>
</organism>
<dbReference type="GO" id="GO:0004751">
    <property type="term" value="F:ribose-5-phosphate isomerase activity"/>
    <property type="evidence" value="ECO:0007669"/>
    <property type="project" value="TreeGrafter"/>
</dbReference>
<dbReference type="NCBIfam" id="TIGR00689">
    <property type="entry name" value="rpiB_lacA_lacB"/>
    <property type="match status" value="1"/>
</dbReference>
<dbReference type="EC" id="5.3.1.26" evidence="4"/>
<dbReference type="PANTHER" id="PTHR30345">
    <property type="entry name" value="RIBOSE-5-PHOSPHATE ISOMERASE B"/>
    <property type="match status" value="1"/>
</dbReference>
<gene>
    <name evidence="4" type="ORF">SK629_1217</name>
</gene>
<dbReference type="EMBL" id="JPFU01000013">
    <property type="protein sequence ID" value="KEQ34589.1"/>
    <property type="molecule type" value="Genomic_DNA"/>
</dbReference>